<dbReference type="PANTHER" id="PTHR12259:SF1">
    <property type="entry name" value="GH21964P"/>
    <property type="match status" value="1"/>
</dbReference>
<evidence type="ECO:0000256" key="2">
    <source>
        <dbReference type="SAM" id="MobiDB-lite"/>
    </source>
</evidence>
<dbReference type="AlphaFoldDB" id="A0A564YAA3"/>
<dbReference type="Pfam" id="PF25082">
    <property type="entry name" value="GIPC1_GH2"/>
    <property type="match status" value="1"/>
</dbReference>
<feature type="region of interest" description="Disordered" evidence="2">
    <location>
        <begin position="61"/>
        <end position="83"/>
    </location>
</feature>
<protein>
    <recommendedName>
        <fullName evidence="3">PDZ domain-containing protein</fullName>
    </recommendedName>
</protein>
<comment type="similarity">
    <text evidence="1">Belongs to the GIPC family.</text>
</comment>
<dbReference type="Proteomes" id="UP000321570">
    <property type="component" value="Unassembled WGS sequence"/>
</dbReference>
<dbReference type="InterPro" id="IPR017379">
    <property type="entry name" value="GIPC1/2/3"/>
</dbReference>
<gene>
    <name evidence="4" type="ORF">WMSIL1_LOCUS4700</name>
</gene>
<dbReference type="InterPro" id="IPR055349">
    <property type="entry name" value="GH2_GIPC"/>
</dbReference>
<proteinExistence type="inferred from homology"/>
<dbReference type="PROSITE" id="PS50106">
    <property type="entry name" value="PDZ"/>
    <property type="match status" value="1"/>
</dbReference>
<dbReference type="SUPFAM" id="SSF50156">
    <property type="entry name" value="PDZ domain-like"/>
    <property type="match status" value="1"/>
</dbReference>
<dbReference type="InterPro" id="IPR036034">
    <property type="entry name" value="PDZ_sf"/>
</dbReference>
<sequence length="368" mass="40939">MFPSPVGHNHNNLYSPQLQPLLRHKSRPTLEAFGAQTNPGQTSASGSLYEYNSAMISQTTNYDGPGNLNNNGESVNHSGSNSVGETRVQPFSFACELAHGSNQVRISGFANIPELYQRIAESFSIPVSQIMYCTLDTPQVDMTKLLGNQLAFNHVIYAHTRGQTKEVQFLKSAEALGLTVSDNKAGGVYIKRISENGVLAKLLREQSNCICPGDLIECINGRSFINSRHMDVVKYLKDLPLESKIVLRLISPAKNIITGISKSQKRQTASGRQTIRISATGAEVTNALNRNQALLLCRLAETVEDFIGIADEELAQSIFDLESRSTTKEDFYELLKKQHSEFNFPPWIAEKFWMAYDLYLDGLHDPRH</sequence>
<evidence type="ECO:0000313" key="5">
    <source>
        <dbReference type="Proteomes" id="UP000321570"/>
    </source>
</evidence>
<dbReference type="EMBL" id="CABIJS010000123">
    <property type="protein sequence ID" value="VUZ44215.1"/>
    <property type="molecule type" value="Genomic_DNA"/>
</dbReference>
<dbReference type="InterPro" id="IPR056814">
    <property type="entry name" value="GIPC1-3_GH1"/>
</dbReference>
<dbReference type="Pfam" id="PF00595">
    <property type="entry name" value="PDZ"/>
    <property type="match status" value="1"/>
</dbReference>
<evidence type="ECO:0000256" key="1">
    <source>
        <dbReference type="ARBA" id="ARBA00009011"/>
    </source>
</evidence>
<organism evidence="4 5">
    <name type="scientific">Hymenolepis diminuta</name>
    <name type="common">Rat tapeworm</name>
    <dbReference type="NCBI Taxonomy" id="6216"/>
    <lineage>
        <taxon>Eukaryota</taxon>
        <taxon>Metazoa</taxon>
        <taxon>Spiralia</taxon>
        <taxon>Lophotrochozoa</taxon>
        <taxon>Platyhelminthes</taxon>
        <taxon>Cestoda</taxon>
        <taxon>Eucestoda</taxon>
        <taxon>Cyclophyllidea</taxon>
        <taxon>Hymenolepididae</taxon>
        <taxon>Hymenolepis</taxon>
    </lineage>
</organism>
<name>A0A564YAA3_HYMDI</name>
<dbReference type="InterPro" id="IPR001478">
    <property type="entry name" value="PDZ"/>
</dbReference>
<dbReference type="SMART" id="SM00228">
    <property type="entry name" value="PDZ"/>
    <property type="match status" value="1"/>
</dbReference>
<evidence type="ECO:0000259" key="3">
    <source>
        <dbReference type="PROSITE" id="PS50106"/>
    </source>
</evidence>
<feature type="domain" description="PDZ" evidence="3">
    <location>
        <begin position="166"/>
        <end position="251"/>
    </location>
</feature>
<reference evidence="4 5" key="1">
    <citation type="submission" date="2019-07" db="EMBL/GenBank/DDBJ databases">
        <authorList>
            <person name="Jastrzebski P J."/>
            <person name="Paukszto L."/>
            <person name="Jastrzebski P J."/>
        </authorList>
    </citation>
    <scope>NUCLEOTIDE SEQUENCE [LARGE SCALE GENOMIC DNA]</scope>
    <source>
        <strain evidence="4 5">WMS-il1</strain>
    </source>
</reference>
<dbReference type="Pfam" id="PF25083">
    <property type="entry name" value="GIPC1_GH1"/>
    <property type="match status" value="1"/>
</dbReference>
<evidence type="ECO:0000313" key="4">
    <source>
        <dbReference type="EMBL" id="VUZ44215.1"/>
    </source>
</evidence>
<keyword evidence="5" id="KW-1185">Reference proteome</keyword>
<accession>A0A564YAA3</accession>
<dbReference type="PANTHER" id="PTHR12259">
    <property type="entry name" value="RGS-GAIP INTERACTING PROTEIN GIPC"/>
    <property type="match status" value="1"/>
</dbReference>
<dbReference type="Gene3D" id="2.30.42.10">
    <property type="match status" value="1"/>
</dbReference>